<comment type="caution">
    <text evidence="5">The sequence shown here is derived from an EMBL/GenBank/DDBJ whole genome shotgun (WGS) entry which is preliminary data.</text>
</comment>
<dbReference type="CDD" id="cd06113">
    <property type="entry name" value="citrate_synt_like_1_2"/>
    <property type="match status" value="1"/>
</dbReference>
<dbReference type="InterPro" id="IPR016143">
    <property type="entry name" value="Citrate_synth-like_sm_a-sub"/>
</dbReference>
<sequence length="463" mass="52122">MYYPAVAALEPDDIRLLCDEYLQNNYIDPSDCERLGVKRGLRNADGTGVLAGLTNVSNVVGYDTQPDGKIVPIPGRLIYRGIDIDTLVQEADTHDRFMFEETVWLLLFGSLPDRKLLQRFCKLLDDHRELPRGFADDMIMNSPSPNIMNKMSRSVLAMYSYDEQAEDRSLANILRQSINLIAELPTMMVNAYQIKRRVYDRESMYFHLPIAGQSTAEHILSTYRPDQKFTHEEARLLDLCLLVHADHGGGNCSTFTCRVLSSSGTDTYAAISAAIGALKGPKHGGANLKVMHQLDYILKNVSVNADDDEVREFLRKILRKEAGDGSGLIYGIGHAVYTLSDPRAQILKSHAKDLAYQKGFEREYNMLCAIERLAPQVFAEEHHGPKKVCANVDLFSGLIYRMLGLSEDLYTPLFAIARVPGWCAHRVEEVMFANRIIRPAYKYLGDPQPYITLDERAPHETVG</sequence>
<evidence type="ECO:0000313" key="5">
    <source>
        <dbReference type="EMBL" id="MBE5038044.1"/>
    </source>
</evidence>
<dbReference type="EMBL" id="JADCKC010000003">
    <property type="protein sequence ID" value="MBE5038044.1"/>
    <property type="molecule type" value="Genomic_DNA"/>
</dbReference>
<comment type="similarity">
    <text evidence="2">Belongs to the citrate synthase family.</text>
</comment>
<dbReference type="Pfam" id="PF00285">
    <property type="entry name" value="Citrate_synt"/>
    <property type="match status" value="1"/>
</dbReference>
<dbReference type="PANTHER" id="PTHR11739">
    <property type="entry name" value="CITRATE SYNTHASE"/>
    <property type="match status" value="1"/>
</dbReference>
<evidence type="ECO:0000256" key="1">
    <source>
        <dbReference type="ARBA" id="ARBA00005163"/>
    </source>
</evidence>
<evidence type="ECO:0000256" key="4">
    <source>
        <dbReference type="ARBA" id="ARBA00022679"/>
    </source>
</evidence>
<gene>
    <name evidence="5" type="ORF">INF35_09645</name>
</gene>
<dbReference type="PANTHER" id="PTHR11739:SF4">
    <property type="entry name" value="CITRATE SYNTHASE, PEROXISOMAL"/>
    <property type="match status" value="1"/>
</dbReference>
<keyword evidence="4" id="KW-0808">Transferase</keyword>
<dbReference type="Proteomes" id="UP000768567">
    <property type="component" value="Unassembled WGS sequence"/>
</dbReference>
<dbReference type="InterPro" id="IPR036969">
    <property type="entry name" value="Citrate_synthase_sf"/>
</dbReference>
<dbReference type="InterPro" id="IPR002020">
    <property type="entry name" value="Citrate_synthase"/>
</dbReference>
<evidence type="ECO:0000256" key="2">
    <source>
        <dbReference type="ARBA" id="ARBA00010566"/>
    </source>
</evidence>
<evidence type="ECO:0000256" key="3">
    <source>
        <dbReference type="ARBA" id="ARBA00012972"/>
    </source>
</evidence>
<dbReference type="NCBIfam" id="NF010635">
    <property type="entry name" value="PRK14032.1"/>
    <property type="match status" value="1"/>
</dbReference>
<accession>A0ABR9R4H7</accession>
<dbReference type="InterPro" id="IPR016142">
    <property type="entry name" value="Citrate_synth-like_lrg_a-sub"/>
</dbReference>
<dbReference type="Gene3D" id="1.10.230.10">
    <property type="entry name" value="Cytochrome P450-Terp, domain 2"/>
    <property type="match status" value="1"/>
</dbReference>
<dbReference type="Gene3D" id="1.10.580.10">
    <property type="entry name" value="Citrate Synthase, domain 1"/>
    <property type="match status" value="1"/>
</dbReference>
<organism evidence="5 6">
    <name type="scientific">Gemmiger gallinarum</name>
    <dbReference type="NCBI Taxonomy" id="2779354"/>
    <lineage>
        <taxon>Bacteria</taxon>
        <taxon>Bacillati</taxon>
        <taxon>Bacillota</taxon>
        <taxon>Clostridia</taxon>
        <taxon>Eubacteriales</taxon>
        <taxon>Gemmiger</taxon>
    </lineage>
</organism>
<protein>
    <recommendedName>
        <fullName evidence="3">citrate synthase (unknown stereospecificity)</fullName>
        <ecNumber evidence="3">2.3.3.16</ecNumber>
    </recommendedName>
</protein>
<dbReference type="SUPFAM" id="SSF48256">
    <property type="entry name" value="Citrate synthase"/>
    <property type="match status" value="1"/>
</dbReference>
<keyword evidence="6" id="KW-1185">Reference proteome</keyword>
<evidence type="ECO:0000313" key="6">
    <source>
        <dbReference type="Proteomes" id="UP000768567"/>
    </source>
</evidence>
<proteinExistence type="inferred from homology"/>
<name>A0ABR9R4H7_9FIRM</name>
<dbReference type="RefSeq" id="WP_193501917.1">
    <property type="nucleotide sequence ID" value="NZ_JADCKC010000003.1"/>
</dbReference>
<dbReference type="EC" id="2.3.3.16" evidence="3"/>
<comment type="pathway">
    <text evidence="1">Carbohydrate metabolism; tricarboxylic acid cycle.</text>
</comment>
<reference evidence="5 6" key="1">
    <citation type="submission" date="2020-10" db="EMBL/GenBank/DDBJ databases">
        <title>ChiBAC.</title>
        <authorList>
            <person name="Zenner C."/>
            <person name="Hitch T.C.A."/>
            <person name="Clavel T."/>
        </authorList>
    </citation>
    <scope>NUCLEOTIDE SEQUENCE [LARGE SCALE GENOMIC DNA]</scope>
    <source>
        <strain evidence="5 6">DSM 109015</strain>
    </source>
</reference>
<dbReference type="PRINTS" id="PR00143">
    <property type="entry name" value="CITRTSNTHASE"/>
</dbReference>